<dbReference type="STRING" id="34508.A0A4U5N642"/>
<protein>
    <submittedName>
        <fullName evidence="2">Uncharacterized protein</fullName>
    </submittedName>
</protein>
<dbReference type="EMBL" id="AZBU02000005">
    <property type="protein sequence ID" value="TKR78067.1"/>
    <property type="molecule type" value="Genomic_DNA"/>
</dbReference>
<sequence>MVPALTSEQFVEGANAPPNLMAVNPAAAEAKPKIQVAKKANILASLQPQAQESPVSSNQPSPQPSPRASEAPAFQRSPRRPVVDDDMGIVRVERQQQSQQRDSSPPATERPNPMIPKKQVALKSRERDGNMTEGQKRAAAELERIKRDQARTATGEELMPPSPSRGASHSPRHSIASTSGGEPQSMDELLADIQKMKSILRQHERRIRLLEDQLADQNMADAYGL</sequence>
<feature type="region of interest" description="Disordered" evidence="1">
    <location>
        <begin position="45"/>
        <end position="188"/>
    </location>
</feature>
<gene>
    <name evidence="2" type="ORF">L596_018934</name>
</gene>
<evidence type="ECO:0000313" key="2">
    <source>
        <dbReference type="EMBL" id="TKR78067.1"/>
    </source>
</evidence>
<dbReference type="Proteomes" id="UP000298663">
    <property type="component" value="Unassembled WGS sequence"/>
</dbReference>
<evidence type="ECO:0000313" key="3">
    <source>
        <dbReference type="Proteomes" id="UP000298663"/>
    </source>
</evidence>
<evidence type="ECO:0000256" key="1">
    <source>
        <dbReference type="SAM" id="MobiDB-lite"/>
    </source>
</evidence>
<dbReference type="AlphaFoldDB" id="A0A4U5N642"/>
<reference evidence="2 3" key="1">
    <citation type="journal article" date="2015" name="Genome Biol.">
        <title>Comparative genomics of Steinernema reveals deeply conserved gene regulatory networks.</title>
        <authorList>
            <person name="Dillman A.R."/>
            <person name="Macchietto M."/>
            <person name="Porter C.F."/>
            <person name="Rogers A."/>
            <person name="Williams B."/>
            <person name="Antoshechkin I."/>
            <person name="Lee M.M."/>
            <person name="Goodwin Z."/>
            <person name="Lu X."/>
            <person name="Lewis E.E."/>
            <person name="Goodrich-Blair H."/>
            <person name="Stock S.P."/>
            <person name="Adams B.J."/>
            <person name="Sternberg P.W."/>
            <person name="Mortazavi A."/>
        </authorList>
    </citation>
    <scope>NUCLEOTIDE SEQUENCE [LARGE SCALE GENOMIC DNA]</scope>
    <source>
        <strain evidence="2 3">ALL</strain>
    </source>
</reference>
<accession>A0A4U5N642</accession>
<comment type="caution">
    <text evidence="2">The sequence shown here is derived from an EMBL/GenBank/DDBJ whole genome shotgun (WGS) entry which is preliminary data.</text>
</comment>
<feature type="compositionally biased region" description="Low complexity" evidence="1">
    <location>
        <begin position="95"/>
        <end position="104"/>
    </location>
</feature>
<organism evidence="2 3">
    <name type="scientific">Steinernema carpocapsae</name>
    <name type="common">Entomopathogenic nematode</name>
    <dbReference type="NCBI Taxonomy" id="34508"/>
    <lineage>
        <taxon>Eukaryota</taxon>
        <taxon>Metazoa</taxon>
        <taxon>Ecdysozoa</taxon>
        <taxon>Nematoda</taxon>
        <taxon>Chromadorea</taxon>
        <taxon>Rhabditida</taxon>
        <taxon>Tylenchina</taxon>
        <taxon>Panagrolaimomorpha</taxon>
        <taxon>Strongyloidoidea</taxon>
        <taxon>Steinernematidae</taxon>
        <taxon>Steinernema</taxon>
    </lineage>
</organism>
<reference evidence="2 3" key="2">
    <citation type="journal article" date="2019" name="G3 (Bethesda)">
        <title>Hybrid Assembly of the Genome of the Entomopathogenic Nematode Steinernema carpocapsae Identifies the X-Chromosome.</title>
        <authorList>
            <person name="Serra L."/>
            <person name="Macchietto M."/>
            <person name="Macias-Munoz A."/>
            <person name="McGill C.J."/>
            <person name="Rodriguez I.M."/>
            <person name="Rodriguez B."/>
            <person name="Murad R."/>
            <person name="Mortazavi A."/>
        </authorList>
    </citation>
    <scope>NUCLEOTIDE SEQUENCE [LARGE SCALE GENOMIC DNA]</scope>
    <source>
        <strain evidence="2 3">ALL</strain>
    </source>
</reference>
<dbReference type="OrthoDB" id="1850764at2759"/>
<feature type="compositionally biased region" description="Basic and acidic residues" evidence="1">
    <location>
        <begin position="123"/>
        <end position="150"/>
    </location>
</feature>
<keyword evidence="3" id="KW-1185">Reference proteome</keyword>
<feature type="compositionally biased region" description="Low complexity" evidence="1">
    <location>
        <begin position="51"/>
        <end position="73"/>
    </location>
</feature>
<proteinExistence type="predicted"/>
<name>A0A4U5N642_STECR</name>